<name>A0A0G4I441_9ALVE</name>
<evidence type="ECO:0000259" key="7">
    <source>
        <dbReference type="Pfam" id="PF00561"/>
    </source>
</evidence>
<keyword evidence="6" id="KW-1133">Transmembrane helix</keyword>
<dbReference type="PANTHER" id="PTHR10794:SF63">
    <property type="entry name" value="ALPHA_BETA HYDROLASE 1, ISOFORM A"/>
    <property type="match status" value="1"/>
</dbReference>
<dbReference type="PANTHER" id="PTHR10794">
    <property type="entry name" value="ABHYDROLASE DOMAIN-CONTAINING PROTEIN"/>
    <property type="match status" value="1"/>
</dbReference>
<evidence type="ECO:0000256" key="2">
    <source>
        <dbReference type="ARBA" id="ARBA00022487"/>
    </source>
</evidence>
<evidence type="ECO:0000256" key="4">
    <source>
        <dbReference type="PIRSR" id="PIRSR005211-1"/>
    </source>
</evidence>
<keyword evidence="6" id="KW-0812">Transmembrane</keyword>
<evidence type="ECO:0000256" key="6">
    <source>
        <dbReference type="SAM" id="Phobius"/>
    </source>
</evidence>
<dbReference type="VEuPathDB" id="CryptoDB:Cvel_1772"/>
<organism evidence="8">
    <name type="scientific">Chromera velia CCMP2878</name>
    <dbReference type="NCBI Taxonomy" id="1169474"/>
    <lineage>
        <taxon>Eukaryota</taxon>
        <taxon>Sar</taxon>
        <taxon>Alveolata</taxon>
        <taxon>Colpodellida</taxon>
        <taxon>Chromeraceae</taxon>
        <taxon>Chromera</taxon>
    </lineage>
</organism>
<feature type="active site" description="Charge relay system" evidence="4">
    <location>
        <position position="201"/>
    </location>
</feature>
<feature type="active site" description="Charge relay system" evidence="4">
    <location>
        <position position="374"/>
    </location>
</feature>
<feature type="active site" description="Charge relay system" evidence="4">
    <location>
        <position position="342"/>
    </location>
</feature>
<keyword evidence="6" id="KW-0472">Membrane</keyword>
<gene>
    <name evidence="8" type="ORF">Cvel_1772</name>
</gene>
<dbReference type="Pfam" id="PF00561">
    <property type="entry name" value="Abhydrolase_1"/>
    <property type="match status" value="1"/>
</dbReference>
<dbReference type="PROSITE" id="PS01133">
    <property type="entry name" value="UPF0017"/>
    <property type="match status" value="1"/>
</dbReference>
<evidence type="ECO:0000256" key="1">
    <source>
        <dbReference type="ARBA" id="ARBA00010884"/>
    </source>
</evidence>
<dbReference type="InterPro" id="IPR050960">
    <property type="entry name" value="AB_hydrolase_4_sf"/>
</dbReference>
<dbReference type="GO" id="GO:0047372">
    <property type="term" value="F:monoacylglycerol lipase activity"/>
    <property type="evidence" value="ECO:0007669"/>
    <property type="project" value="TreeGrafter"/>
</dbReference>
<sequence length="455" mass="51387">MERVFAILRELRSRLPGAKTSLLLLFGLALFWRRRVKVDSFFMPTKKNKTLLRRINYLLRGFSTSLVASSGFISSTLVMMKKAPKMQRERQVIETFDGTKVALDWLFDSDPDCPPNNPVVMAIHGLNGHSEEGYMRHLQHQAHKQHWHTVALNLRGCGGVHKLPSPGSPFYSGAFTEDIRRAVEVVRSRFPDSPLFMVGFSLGANLLVKYLGEEGEEAVGNVTAAISAGNPWNFENIYKIKWWTRPVFRGMAVLLRAHAFRSLKHFDTLKNLGVDPEEVRAMKRYAALSEPLKGWSIEAFDHEMTRRVFGYESRDDYYRDASSIRYLPNVKVPLLCLNAADDPVVLAENYDEPIRVAQESNENVIFLLTGAGGHLGWSGSFPDFLWKPSWADKVAVGFFQAALAQEFQAEGRRANSLSSSAGAGTKRRGKEEIAEDPQTHRERTIVESEVLKSRL</sequence>
<dbReference type="Gene3D" id="3.40.50.1820">
    <property type="entry name" value="alpha/beta hydrolase"/>
    <property type="match status" value="1"/>
</dbReference>
<evidence type="ECO:0000256" key="3">
    <source>
        <dbReference type="ARBA" id="ARBA00022801"/>
    </source>
</evidence>
<protein>
    <recommendedName>
        <fullName evidence="7">AB hydrolase-1 domain-containing protein</fullName>
    </recommendedName>
</protein>
<accession>A0A0G4I441</accession>
<dbReference type="GO" id="GO:0034338">
    <property type="term" value="F:short-chain carboxylesterase activity"/>
    <property type="evidence" value="ECO:0007669"/>
    <property type="project" value="TreeGrafter"/>
</dbReference>
<dbReference type="InterPro" id="IPR000073">
    <property type="entry name" value="AB_hydrolase_1"/>
</dbReference>
<feature type="region of interest" description="Disordered" evidence="5">
    <location>
        <begin position="414"/>
        <end position="455"/>
    </location>
</feature>
<dbReference type="PhylomeDB" id="A0A0G4I441"/>
<dbReference type="InterPro" id="IPR029058">
    <property type="entry name" value="AB_hydrolase_fold"/>
</dbReference>
<evidence type="ECO:0000313" key="8">
    <source>
        <dbReference type="EMBL" id="CEM51687.1"/>
    </source>
</evidence>
<evidence type="ECO:0000256" key="5">
    <source>
        <dbReference type="SAM" id="MobiDB-lite"/>
    </source>
</evidence>
<dbReference type="AlphaFoldDB" id="A0A0G4I441"/>
<feature type="domain" description="AB hydrolase-1" evidence="7">
    <location>
        <begin position="118"/>
        <end position="352"/>
    </location>
</feature>
<feature type="transmembrane region" description="Helical" evidence="6">
    <location>
        <begin position="59"/>
        <end position="80"/>
    </location>
</feature>
<dbReference type="SUPFAM" id="SSF53474">
    <property type="entry name" value="alpha/beta-Hydrolases"/>
    <property type="match status" value="1"/>
</dbReference>
<comment type="similarity">
    <text evidence="1">Belongs to the AB hydrolase superfamily. AB hydrolase 4 family.</text>
</comment>
<dbReference type="PIRSF" id="PIRSF005211">
    <property type="entry name" value="Ab_hydro_YheT"/>
    <property type="match status" value="1"/>
</dbReference>
<dbReference type="EMBL" id="CDMZ01005023">
    <property type="protein sequence ID" value="CEM51687.1"/>
    <property type="molecule type" value="Genomic_DNA"/>
</dbReference>
<dbReference type="InterPro" id="IPR012020">
    <property type="entry name" value="ABHD4"/>
</dbReference>
<keyword evidence="3" id="KW-0378">Hydrolase</keyword>
<keyword evidence="2" id="KW-0719">Serine esterase</keyword>
<reference evidence="8" key="1">
    <citation type="submission" date="2014-11" db="EMBL/GenBank/DDBJ databases">
        <authorList>
            <person name="Otto D Thomas"/>
            <person name="Naeem Raeece"/>
        </authorList>
    </citation>
    <scope>NUCLEOTIDE SEQUENCE</scope>
</reference>
<proteinExistence type="inferred from homology"/>
<feature type="compositionally biased region" description="Basic and acidic residues" evidence="5">
    <location>
        <begin position="429"/>
        <end position="455"/>
    </location>
</feature>
<dbReference type="InterPro" id="IPR000952">
    <property type="entry name" value="AB_hydrolase_4_CS"/>
</dbReference>